<feature type="transmembrane region" description="Helical" evidence="1">
    <location>
        <begin position="24"/>
        <end position="42"/>
    </location>
</feature>
<dbReference type="EMBL" id="JBBWWR010000017">
    <property type="protein sequence ID" value="KAK8945471.1"/>
    <property type="molecule type" value="Genomic_DNA"/>
</dbReference>
<keyword evidence="1" id="KW-0812">Transmembrane</keyword>
<evidence type="ECO:0000313" key="3">
    <source>
        <dbReference type="Proteomes" id="UP001412067"/>
    </source>
</evidence>
<reference evidence="2 3" key="1">
    <citation type="journal article" date="2022" name="Nat. Plants">
        <title>Genomes of leafy and leafless Platanthera orchids illuminate the evolution of mycoheterotrophy.</title>
        <authorList>
            <person name="Li M.H."/>
            <person name="Liu K.W."/>
            <person name="Li Z."/>
            <person name="Lu H.C."/>
            <person name="Ye Q.L."/>
            <person name="Zhang D."/>
            <person name="Wang J.Y."/>
            <person name="Li Y.F."/>
            <person name="Zhong Z.M."/>
            <person name="Liu X."/>
            <person name="Yu X."/>
            <person name="Liu D.K."/>
            <person name="Tu X.D."/>
            <person name="Liu B."/>
            <person name="Hao Y."/>
            <person name="Liao X.Y."/>
            <person name="Jiang Y.T."/>
            <person name="Sun W.H."/>
            <person name="Chen J."/>
            <person name="Chen Y.Q."/>
            <person name="Ai Y."/>
            <person name="Zhai J.W."/>
            <person name="Wu S.S."/>
            <person name="Zhou Z."/>
            <person name="Hsiao Y.Y."/>
            <person name="Wu W.L."/>
            <person name="Chen Y.Y."/>
            <person name="Lin Y.F."/>
            <person name="Hsu J.L."/>
            <person name="Li C.Y."/>
            <person name="Wang Z.W."/>
            <person name="Zhao X."/>
            <person name="Zhong W.Y."/>
            <person name="Ma X.K."/>
            <person name="Ma L."/>
            <person name="Huang J."/>
            <person name="Chen G.Z."/>
            <person name="Huang M.Z."/>
            <person name="Huang L."/>
            <person name="Peng D.H."/>
            <person name="Luo Y.B."/>
            <person name="Zou S.Q."/>
            <person name="Chen S.P."/>
            <person name="Lan S."/>
            <person name="Tsai W.C."/>
            <person name="Van de Peer Y."/>
            <person name="Liu Z.J."/>
        </authorList>
    </citation>
    <scope>NUCLEOTIDE SEQUENCE [LARGE SCALE GENOMIC DNA]</scope>
    <source>
        <strain evidence="2">Lor288</strain>
    </source>
</reference>
<evidence type="ECO:0000256" key="1">
    <source>
        <dbReference type="SAM" id="Phobius"/>
    </source>
</evidence>
<evidence type="ECO:0000313" key="2">
    <source>
        <dbReference type="EMBL" id="KAK8945471.1"/>
    </source>
</evidence>
<dbReference type="Proteomes" id="UP001412067">
    <property type="component" value="Unassembled WGS sequence"/>
</dbReference>
<comment type="caution">
    <text evidence="2">The sequence shown here is derived from an EMBL/GenBank/DDBJ whole genome shotgun (WGS) entry which is preliminary data.</text>
</comment>
<keyword evidence="1" id="KW-0472">Membrane</keyword>
<dbReference type="Gene3D" id="2.120.10.30">
    <property type="entry name" value="TolB, C-terminal domain"/>
    <property type="match status" value="1"/>
</dbReference>
<gene>
    <name evidence="2" type="ORF">KSP40_PGU004825</name>
</gene>
<proteinExistence type="predicted"/>
<protein>
    <recommendedName>
        <fullName evidence="4">Strictosidine synthase</fullName>
    </recommendedName>
</protein>
<dbReference type="InterPro" id="IPR011042">
    <property type="entry name" value="6-blade_b-propeller_TolB-like"/>
</dbReference>
<evidence type="ECO:0008006" key="4">
    <source>
        <dbReference type="Google" id="ProtNLM"/>
    </source>
</evidence>
<keyword evidence="1" id="KW-1133">Transmembrane helix</keyword>
<accession>A0ABR2LME7</accession>
<dbReference type="SUPFAM" id="SSF63829">
    <property type="entry name" value="Calcium-dependent phosphotriesterase"/>
    <property type="match status" value="1"/>
</dbReference>
<name>A0ABR2LME7_9ASPA</name>
<keyword evidence="3" id="KW-1185">Reference proteome</keyword>
<dbReference type="Pfam" id="PF20067">
    <property type="entry name" value="SSL_N"/>
    <property type="match status" value="1"/>
</dbReference>
<organism evidence="2 3">
    <name type="scientific">Platanthera guangdongensis</name>
    <dbReference type="NCBI Taxonomy" id="2320717"/>
    <lineage>
        <taxon>Eukaryota</taxon>
        <taxon>Viridiplantae</taxon>
        <taxon>Streptophyta</taxon>
        <taxon>Embryophyta</taxon>
        <taxon>Tracheophyta</taxon>
        <taxon>Spermatophyta</taxon>
        <taxon>Magnoliopsida</taxon>
        <taxon>Liliopsida</taxon>
        <taxon>Asparagales</taxon>
        <taxon>Orchidaceae</taxon>
        <taxon>Orchidoideae</taxon>
        <taxon>Orchideae</taxon>
        <taxon>Orchidinae</taxon>
        <taxon>Platanthera</taxon>
    </lineage>
</organism>
<sequence>MPPSHTTAAAAAGRRSLAGFTHRVLLFILTPLAVAVFLAAQIGDIDPAPFPPGLDSPASLVAEEEHPAVLGRASERLGDGLLPGPEDLVYDEKEGFLYTGCRDGWIRRFRPTAAPLDVVVEDWFHVGGRPLGVARSPDGTIVVAEAYQEEGL</sequence>